<dbReference type="Proteomes" id="UP000004597">
    <property type="component" value="Unassembled WGS sequence"/>
</dbReference>
<proteinExistence type="predicted"/>
<dbReference type="STRING" id="857291.HMPREF9138_00259"/>
<dbReference type="EMBL" id="AFXP01000003">
    <property type="protein sequence ID" value="EHG16931.1"/>
    <property type="molecule type" value="Genomic_DNA"/>
</dbReference>
<protein>
    <recommendedName>
        <fullName evidence="3">Mur ligase C-terminal domain-containing protein</fullName>
    </recommendedName>
</protein>
<accession>G6ADT2</accession>
<name>G6ADT2_9BACT</name>
<comment type="caution">
    <text evidence="1">The sequence shown here is derived from an EMBL/GenBank/DDBJ whole genome shotgun (WGS) entry which is preliminary data.</text>
</comment>
<dbReference type="AlphaFoldDB" id="G6ADT2"/>
<keyword evidence="2" id="KW-1185">Reference proteome</keyword>
<organism evidence="1 2">
    <name type="scientific">Prevotella histicola F0411</name>
    <dbReference type="NCBI Taxonomy" id="857291"/>
    <lineage>
        <taxon>Bacteria</taxon>
        <taxon>Pseudomonadati</taxon>
        <taxon>Bacteroidota</taxon>
        <taxon>Bacteroidia</taxon>
        <taxon>Bacteroidales</taxon>
        <taxon>Prevotellaceae</taxon>
        <taxon>Prevotella</taxon>
    </lineage>
</organism>
<dbReference type="HOGENOM" id="CLU_3404818_0_0_10"/>
<sequence length="30" mass="3220">MTALKDAGEEDFIFVGGSSYIVADLLSEKI</sequence>
<evidence type="ECO:0008006" key="3">
    <source>
        <dbReference type="Google" id="ProtNLM"/>
    </source>
</evidence>
<reference evidence="1 2" key="1">
    <citation type="submission" date="2011-10" db="EMBL/GenBank/DDBJ databases">
        <title>The Genome Sequence of Prevotella histicola F0411.</title>
        <authorList>
            <consortium name="The Broad Institute Genome Sequencing Platform"/>
            <person name="Earl A."/>
            <person name="Ward D."/>
            <person name="Feldgarden M."/>
            <person name="Gevers D."/>
            <person name="Izard J."/>
            <person name="Ganesan A."/>
            <person name="Blanton J.M."/>
            <person name="Baranova O.V."/>
            <person name="Tanner A.C."/>
            <person name="Mathney J.M.J."/>
            <person name="Dewhirst F.E."/>
            <person name="Young S.K."/>
            <person name="Zeng Q."/>
            <person name="Gargeya S."/>
            <person name="Fitzgerald M."/>
            <person name="Haas B."/>
            <person name="Abouelleil A."/>
            <person name="Alvarado L."/>
            <person name="Arachchi H.M."/>
            <person name="Berlin A."/>
            <person name="Brown A."/>
            <person name="Chapman S.B."/>
            <person name="Chen Z."/>
            <person name="Dunbar C."/>
            <person name="Freedman E."/>
            <person name="Gearin G."/>
            <person name="Gellesch M."/>
            <person name="Goldberg J."/>
            <person name="Griggs A."/>
            <person name="Gujja S."/>
            <person name="Heiman D."/>
            <person name="Howarth C."/>
            <person name="Larson L."/>
            <person name="Lui A."/>
            <person name="MacDonald P.J.P."/>
            <person name="Montmayeur A."/>
            <person name="Murphy C."/>
            <person name="Neiman D."/>
            <person name="Pearson M."/>
            <person name="Priest M."/>
            <person name="Roberts A."/>
            <person name="Saif S."/>
            <person name="Shea T."/>
            <person name="Shenoy N."/>
            <person name="Sisk P."/>
            <person name="Stolte C."/>
            <person name="Sykes S."/>
            <person name="Wortman J."/>
            <person name="Nusbaum C."/>
            <person name="Birren B."/>
        </authorList>
    </citation>
    <scope>NUCLEOTIDE SEQUENCE [LARGE SCALE GENOMIC DNA]</scope>
    <source>
        <strain evidence="1 2">F0411</strain>
    </source>
</reference>
<evidence type="ECO:0000313" key="2">
    <source>
        <dbReference type="Proteomes" id="UP000004597"/>
    </source>
</evidence>
<gene>
    <name evidence="1" type="ORF">HMPREF9138_00259</name>
</gene>
<evidence type="ECO:0000313" key="1">
    <source>
        <dbReference type="EMBL" id="EHG16931.1"/>
    </source>
</evidence>